<evidence type="ECO:0000256" key="1">
    <source>
        <dbReference type="ARBA" id="ARBA00007689"/>
    </source>
</evidence>
<gene>
    <name evidence="3" type="ORF">BJF93_03260</name>
</gene>
<accession>A0A1Q9AZG8</accession>
<keyword evidence="3" id="KW-0378">Hydrolase</keyword>
<dbReference type="InterPro" id="IPR011008">
    <property type="entry name" value="Dimeric_a/b-barrel"/>
</dbReference>
<evidence type="ECO:0000313" key="4">
    <source>
        <dbReference type="Proteomes" id="UP000186364"/>
    </source>
</evidence>
<dbReference type="RefSeq" id="WP_075626970.1">
    <property type="nucleotide sequence ID" value="NZ_FOAM01000006.1"/>
</dbReference>
<dbReference type="Gene3D" id="3.30.70.1060">
    <property type="entry name" value="Dimeric alpha+beta barrel"/>
    <property type="match status" value="1"/>
</dbReference>
<dbReference type="PANTHER" id="PTHR37828:SF1">
    <property type="entry name" value="YCII-RELATED DOMAIN-CONTAINING PROTEIN"/>
    <property type="match status" value="1"/>
</dbReference>
<dbReference type="OrthoDB" id="9814407at2"/>
<dbReference type="GO" id="GO:0016787">
    <property type="term" value="F:hydrolase activity"/>
    <property type="evidence" value="ECO:0007669"/>
    <property type="project" value="UniProtKB-KW"/>
</dbReference>
<dbReference type="InterPro" id="IPR005545">
    <property type="entry name" value="YCII"/>
</dbReference>
<comment type="similarity">
    <text evidence="1">Belongs to the YciI family.</text>
</comment>
<organism evidence="3 4">
    <name type="scientific">Xaviernesmea oryzae</name>
    <dbReference type="NCBI Taxonomy" id="464029"/>
    <lineage>
        <taxon>Bacteria</taxon>
        <taxon>Pseudomonadati</taxon>
        <taxon>Pseudomonadota</taxon>
        <taxon>Alphaproteobacteria</taxon>
        <taxon>Hyphomicrobiales</taxon>
        <taxon>Rhizobiaceae</taxon>
        <taxon>Rhizobium/Agrobacterium group</taxon>
        <taxon>Xaviernesmea</taxon>
    </lineage>
</organism>
<dbReference type="Pfam" id="PF03795">
    <property type="entry name" value="YCII"/>
    <property type="match status" value="1"/>
</dbReference>
<evidence type="ECO:0000313" key="3">
    <source>
        <dbReference type="EMBL" id="OLP61079.1"/>
    </source>
</evidence>
<dbReference type="SUPFAM" id="SSF54909">
    <property type="entry name" value="Dimeric alpha+beta barrel"/>
    <property type="match status" value="1"/>
</dbReference>
<sequence length="94" mass="10059">MFIVSLTYHNGPEAADDHLTAHIDWLKQGYSSGLFLASGRKIPRTGGVILADGDRAALDAFLAADPFALHGVADYEVTEVAFSIAAEGLERLKD</sequence>
<protein>
    <submittedName>
        <fullName evidence="3">GTP cyclohydrolase</fullName>
    </submittedName>
</protein>
<dbReference type="PANTHER" id="PTHR37828">
    <property type="entry name" value="GSR2449 PROTEIN"/>
    <property type="match status" value="1"/>
</dbReference>
<feature type="domain" description="YCII-related" evidence="2">
    <location>
        <begin position="1"/>
        <end position="79"/>
    </location>
</feature>
<comment type="caution">
    <text evidence="3">The sequence shown here is derived from an EMBL/GenBank/DDBJ whole genome shotgun (WGS) entry which is preliminary data.</text>
</comment>
<reference evidence="3 4" key="1">
    <citation type="submission" date="2016-09" db="EMBL/GenBank/DDBJ databases">
        <title>Rhizobium sp. nov., a novel species isolated from the rice rhizosphere.</title>
        <authorList>
            <person name="Zhao J."/>
            <person name="Zhang X."/>
        </authorList>
    </citation>
    <scope>NUCLEOTIDE SEQUENCE [LARGE SCALE GENOMIC DNA]</scope>
    <source>
        <strain evidence="3 4">1.7048</strain>
    </source>
</reference>
<keyword evidence="4" id="KW-1185">Reference proteome</keyword>
<evidence type="ECO:0000259" key="2">
    <source>
        <dbReference type="Pfam" id="PF03795"/>
    </source>
</evidence>
<proteinExistence type="inferred from homology"/>
<dbReference type="EMBL" id="MKIP01000034">
    <property type="protein sequence ID" value="OLP61079.1"/>
    <property type="molecule type" value="Genomic_DNA"/>
</dbReference>
<name>A0A1Q9AZG8_9HYPH</name>
<dbReference type="Proteomes" id="UP000186364">
    <property type="component" value="Unassembled WGS sequence"/>
</dbReference>
<dbReference type="AlphaFoldDB" id="A0A1Q9AZG8"/>